<dbReference type="RefSeq" id="WP_343812248.1">
    <property type="nucleotide sequence ID" value="NZ_BAAADS010000012.1"/>
</dbReference>
<dbReference type="EMBL" id="BAAADS010000012">
    <property type="protein sequence ID" value="GAA0601500.1"/>
    <property type="molecule type" value="Genomic_DNA"/>
</dbReference>
<organism evidence="9 10">
    <name type="scientific">Virgibacillus siamensis</name>
    <dbReference type="NCBI Taxonomy" id="480071"/>
    <lineage>
        <taxon>Bacteria</taxon>
        <taxon>Bacillati</taxon>
        <taxon>Bacillota</taxon>
        <taxon>Bacilli</taxon>
        <taxon>Bacillales</taxon>
        <taxon>Bacillaceae</taxon>
        <taxon>Virgibacillus</taxon>
    </lineage>
</organism>
<evidence type="ECO:0000313" key="9">
    <source>
        <dbReference type="EMBL" id="GAA0601500.1"/>
    </source>
</evidence>
<dbReference type="Pfam" id="PF04085">
    <property type="entry name" value="MreC"/>
    <property type="match status" value="1"/>
</dbReference>
<dbReference type="InterPro" id="IPR042175">
    <property type="entry name" value="Cell/Rod_MreC_2"/>
</dbReference>
<keyword evidence="6" id="KW-0175">Coiled coil</keyword>
<dbReference type="PANTHER" id="PTHR34138">
    <property type="entry name" value="CELL SHAPE-DETERMINING PROTEIN MREC"/>
    <property type="match status" value="1"/>
</dbReference>
<dbReference type="Proteomes" id="UP001500866">
    <property type="component" value="Unassembled WGS sequence"/>
</dbReference>
<sequence length="295" mass="33135">MPFFQKKRLFILLIGIIVLVALIGYSLQDKRNLTTPEQFIKDTVGWAQSVIHTPVNFVTNIFTNIDDLKDTFEENKVLRNKLAQYKTLIFEVQELKKENKELRKMLDKTESGSIRDFNPIQATVLSRSPERWIEHVTINKGKQDGVRENMAVVTAGGMIGKIQSASQFTSTVQLLTGFDQFNRISATISRKKGNDVFGLIQGFDKESGNLLFKVIEESEKNLKEGEKVVSSGMGGVFPAGLFIGTVQEVKPDKYGLTKTALVKPAADMYEINNVIVVDRVLEEHESSNQSGEEEE</sequence>
<dbReference type="Gene3D" id="1.20.5.490">
    <property type="entry name" value="Single helix bin"/>
    <property type="match status" value="1"/>
</dbReference>
<comment type="function">
    <text evidence="5">Involved in formation and maintenance of cell shape.</text>
</comment>
<comment type="caution">
    <text evidence="9">The sequence shown here is derived from an EMBL/GenBank/DDBJ whole genome shotgun (WGS) entry which is preliminary data.</text>
</comment>
<keyword evidence="3 5" id="KW-0133">Cell shape</keyword>
<reference evidence="10" key="1">
    <citation type="journal article" date="2019" name="Int. J. Syst. Evol. Microbiol.">
        <title>The Global Catalogue of Microorganisms (GCM) 10K type strain sequencing project: providing services to taxonomists for standard genome sequencing and annotation.</title>
        <authorList>
            <consortium name="The Broad Institute Genomics Platform"/>
            <consortium name="The Broad Institute Genome Sequencing Center for Infectious Disease"/>
            <person name="Wu L."/>
            <person name="Ma J."/>
        </authorList>
    </citation>
    <scope>NUCLEOTIDE SEQUENCE [LARGE SCALE GENOMIC DNA]</scope>
    <source>
        <strain evidence="10">JCM 15395</strain>
    </source>
</reference>
<keyword evidence="7" id="KW-0812">Transmembrane</keyword>
<dbReference type="PIRSF" id="PIRSF038471">
    <property type="entry name" value="MreC"/>
    <property type="match status" value="1"/>
</dbReference>
<dbReference type="PANTHER" id="PTHR34138:SF1">
    <property type="entry name" value="CELL SHAPE-DETERMINING PROTEIN MREC"/>
    <property type="match status" value="1"/>
</dbReference>
<feature type="domain" description="Rod shape-determining protein MreC beta-barrel core" evidence="8">
    <location>
        <begin position="124"/>
        <end position="277"/>
    </location>
</feature>
<name>A0ABP3R5J2_9BACI</name>
<keyword evidence="7" id="KW-0472">Membrane</keyword>
<keyword evidence="10" id="KW-1185">Reference proteome</keyword>
<evidence type="ECO:0000256" key="3">
    <source>
        <dbReference type="ARBA" id="ARBA00022960"/>
    </source>
</evidence>
<feature type="transmembrane region" description="Helical" evidence="7">
    <location>
        <begin position="9"/>
        <end position="27"/>
    </location>
</feature>
<accession>A0ABP3R5J2</accession>
<evidence type="ECO:0000256" key="6">
    <source>
        <dbReference type="SAM" id="Coils"/>
    </source>
</evidence>
<dbReference type="InterPro" id="IPR007221">
    <property type="entry name" value="MreC"/>
</dbReference>
<evidence type="ECO:0000256" key="5">
    <source>
        <dbReference type="PIRNR" id="PIRNR038471"/>
    </source>
</evidence>
<evidence type="ECO:0000256" key="4">
    <source>
        <dbReference type="ARBA" id="ARBA00032089"/>
    </source>
</evidence>
<dbReference type="Gene3D" id="2.40.10.340">
    <property type="entry name" value="Rod shape-determining protein MreC, domain 1"/>
    <property type="match status" value="1"/>
</dbReference>
<dbReference type="InterPro" id="IPR055342">
    <property type="entry name" value="MreC_beta-barrel_core"/>
</dbReference>
<dbReference type="InterPro" id="IPR042177">
    <property type="entry name" value="Cell/Rod_1"/>
</dbReference>
<proteinExistence type="inferred from homology"/>
<protein>
    <recommendedName>
        <fullName evidence="2 5">Cell shape-determining protein MreC</fullName>
    </recommendedName>
    <alternativeName>
        <fullName evidence="4 5">Cell shape protein MreC</fullName>
    </alternativeName>
</protein>
<evidence type="ECO:0000256" key="1">
    <source>
        <dbReference type="ARBA" id="ARBA00009369"/>
    </source>
</evidence>
<keyword evidence="7" id="KW-1133">Transmembrane helix</keyword>
<evidence type="ECO:0000313" key="10">
    <source>
        <dbReference type="Proteomes" id="UP001500866"/>
    </source>
</evidence>
<comment type="similarity">
    <text evidence="1 5">Belongs to the MreC family.</text>
</comment>
<dbReference type="Gene3D" id="2.40.10.350">
    <property type="entry name" value="Rod shape-determining protein MreC, domain 2"/>
    <property type="match status" value="1"/>
</dbReference>
<feature type="coiled-coil region" evidence="6">
    <location>
        <begin position="68"/>
        <end position="112"/>
    </location>
</feature>
<evidence type="ECO:0000256" key="7">
    <source>
        <dbReference type="SAM" id="Phobius"/>
    </source>
</evidence>
<gene>
    <name evidence="9" type="primary">mreC</name>
    <name evidence="9" type="ORF">GCM10009001_17850</name>
</gene>
<evidence type="ECO:0000259" key="8">
    <source>
        <dbReference type="Pfam" id="PF04085"/>
    </source>
</evidence>
<evidence type="ECO:0000256" key="2">
    <source>
        <dbReference type="ARBA" id="ARBA00013855"/>
    </source>
</evidence>
<dbReference type="NCBIfam" id="TIGR00219">
    <property type="entry name" value="mreC"/>
    <property type="match status" value="1"/>
</dbReference>